<accession>A0ABQ5EC90</accession>
<feature type="compositionally biased region" description="Polar residues" evidence="1">
    <location>
        <begin position="129"/>
        <end position="145"/>
    </location>
</feature>
<sequence length="453" mass="52283">MDKVTTKMCDTGVGRIGFAKVLVEIDVEMGIKDKTEIMYKSKNIAIGTKKIVDVEYSWENGNYFKVVHNKRYGREGFMMNRRTDIQNGQKGKMWNEGRFGNVNNKWQQNNKFEYRMSRENEGKEKDVNGGTNKDSGTNVMSTNNEKASDGKKEKNDNQKVHQEGSTSMESSNGGGILRSNRFTLLDSLVNEEELVPNTDQRKIVDEFLCKKNDVNNMEMNGWSEDMKRYYRDKKELFDAAREIEENEDVLDENYGVENNVLRNEVKGVGLCSYSDKQKEVKKLIHEEGLHLCVILETHVKYKNIKKTCETVFGDWEYITNGEDNNKGCRIMIGWNDRKIQAWLISQSRQYIFLMVETIDKKSKFFCIVIYASNSGMERRKLWKDLEIQKIITCGMPWVILGDFNVTLKVFEHSNGSANLSSGVALDFQVNVKVVKLGCVVLKDCRTIMDQNKF</sequence>
<reference evidence="2" key="2">
    <citation type="submission" date="2022-01" db="EMBL/GenBank/DDBJ databases">
        <authorList>
            <person name="Yamashiro T."/>
            <person name="Shiraishi A."/>
            <person name="Satake H."/>
            <person name="Nakayama K."/>
        </authorList>
    </citation>
    <scope>NUCLEOTIDE SEQUENCE</scope>
</reference>
<dbReference type="SUPFAM" id="SSF56219">
    <property type="entry name" value="DNase I-like"/>
    <property type="match status" value="1"/>
</dbReference>
<reference evidence="2" key="1">
    <citation type="journal article" date="2022" name="Int. J. Mol. Sci.">
        <title>Draft Genome of Tanacetum Coccineum: Genomic Comparison of Closely Related Tanacetum-Family Plants.</title>
        <authorList>
            <person name="Yamashiro T."/>
            <person name="Shiraishi A."/>
            <person name="Nakayama K."/>
            <person name="Satake H."/>
        </authorList>
    </citation>
    <scope>NUCLEOTIDE SEQUENCE</scope>
</reference>
<dbReference type="InterPro" id="IPR036691">
    <property type="entry name" value="Endo/exonu/phosph_ase_sf"/>
</dbReference>
<feature type="region of interest" description="Disordered" evidence="1">
    <location>
        <begin position="120"/>
        <end position="176"/>
    </location>
</feature>
<evidence type="ECO:0000313" key="3">
    <source>
        <dbReference type="Proteomes" id="UP001151760"/>
    </source>
</evidence>
<evidence type="ECO:0000256" key="1">
    <source>
        <dbReference type="SAM" id="MobiDB-lite"/>
    </source>
</evidence>
<protein>
    <submittedName>
        <fullName evidence="2">RNA-directed DNA polymerase, eukaryota, reverse transcriptase zinc-binding domain protein</fullName>
    </submittedName>
</protein>
<dbReference type="EMBL" id="BQNB010016159">
    <property type="protein sequence ID" value="GJT48498.1"/>
    <property type="molecule type" value="Genomic_DNA"/>
</dbReference>
<keyword evidence="3" id="KW-1185">Reference proteome</keyword>
<keyword evidence="2" id="KW-0548">Nucleotidyltransferase</keyword>
<proteinExistence type="predicted"/>
<keyword evidence="2" id="KW-0808">Transferase</keyword>
<dbReference type="GO" id="GO:0003964">
    <property type="term" value="F:RNA-directed DNA polymerase activity"/>
    <property type="evidence" value="ECO:0007669"/>
    <property type="project" value="UniProtKB-KW"/>
</dbReference>
<comment type="caution">
    <text evidence="2">The sequence shown here is derived from an EMBL/GenBank/DDBJ whole genome shotgun (WGS) entry which is preliminary data.</text>
</comment>
<gene>
    <name evidence="2" type="ORF">Tco_0974655</name>
</gene>
<dbReference type="Gene3D" id="3.60.10.10">
    <property type="entry name" value="Endonuclease/exonuclease/phosphatase"/>
    <property type="match status" value="1"/>
</dbReference>
<name>A0ABQ5EC90_9ASTR</name>
<organism evidence="2 3">
    <name type="scientific">Tanacetum coccineum</name>
    <dbReference type="NCBI Taxonomy" id="301880"/>
    <lineage>
        <taxon>Eukaryota</taxon>
        <taxon>Viridiplantae</taxon>
        <taxon>Streptophyta</taxon>
        <taxon>Embryophyta</taxon>
        <taxon>Tracheophyta</taxon>
        <taxon>Spermatophyta</taxon>
        <taxon>Magnoliopsida</taxon>
        <taxon>eudicotyledons</taxon>
        <taxon>Gunneridae</taxon>
        <taxon>Pentapetalae</taxon>
        <taxon>asterids</taxon>
        <taxon>campanulids</taxon>
        <taxon>Asterales</taxon>
        <taxon>Asteraceae</taxon>
        <taxon>Asteroideae</taxon>
        <taxon>Anthemideae</taxon>
        <taxon>Anthemidinae</taxon>
        <taxon>Tanacetum</taxon>
    </lineage>
</organism>
<evidence type="ECO:0000313" key="2">
    <source>
        <dbReference type="EMBL" id="GJT48498.1"/>
    </source>
</evidence>
<keyword evidence="2" id="KW-0695">RNA-directed DNA polymerase</keyword>
<dbReference type="Proteomes" id="UP001151760">
    <property type="component" value="Unassembled WGS sequence"/>
</dbReference>
<feature type="compositionally biased region" description="Basic and acidic residues" evidence="1">
    <location>
        <begin position="146"/>
        <end position="162"/>
    </location>
</feature>